<dbReference type="SUPFAM" id="SSF53098">
    <property type="entry name" value="Ribonuclease H-like"/>
    <property type="match status" value="2"/>
</dbReference>
<dbReference type="GO" id="GO:0016787">
    <property type="term" value="F:hydrolase activity"/>
    <property type="evidence" value="ECO:0007669"/>
    <property type="project" value="UniProtKB-KW"/>
</dbReference>
<evidence type="ECO:0000256" key="3">
    <source>
        <dbReference type="SAM" id="MobiDB-lite"/>
    </source>
</evidence>
<organism evidence="5 6">
    <name type="scientific">Popillia japonica</name>
    <name type="common">Japanese beetle</name>
    <dbReference type="NCBI Taxonomy" id="7064"/>
    <lineage>
        <taxon>Eukaryota</taxon>
        <taxon>Metazoa</taxon>
        <taxon>Ecdysozoa</taxon>
        <taxon>Arthropoda</taxon>
        <taxon>Hexapoda</taxon>
        <taxon>Insecta</taxon>
        <taxon>Pterygota</taxon>
        <taxon>Neoptera</taxon>
        <taxon>Endopterygota</taxon>
        <taxon>Coleoptera</taxon>
        <taxon>Polyphaga</taxon>
        <taxon>Scarabaeiformia</taxon>
        <taxon>Scarabaeidae</taxon>
        <taxon>Rutelinae</taxon>
        <taxon>Popillia</taxon>
    </lineage>
</organism>
<keyword evidence="2" id="KW-0378">Hydrolase</keyword>
<keyword evidence="1" id="KW-0479">Metal-binding</keyword>
<evidence type="ECO:0000256" key="1">
    <source>
        <dbReference type="ARBA" id="ARBA00022723"/>
    </source>
</evidence>
<feature type="domain" description="Integrase catalytic" evidence="4">
    <location>
        <begin position="147"/>
        <end position="251"/>
    </location>
</feature>
<dbReference type="PANTHER" id="PTHR42648:SF28">
    <property type="entry name" value="TRANSPOSON-ENCODED PROTEIN WITH RIBONUCLEASE H-LIKE AND RETROVIRUS ZINC FINGER-LIKE DOMAINS"/>
    <property type="match status" value="1"/>
</dbReference>
<dbReference type="GO" id="GO:0003964">
    <property type="term" value="F:RNA-directed DNA polymerase activity"/>
    <property type="evidence" value="ECO:0007669"/>
    <property type="project" value="UniProtKB-KW"/>
</dbReference>
<protein>
    <submittedName>
        <fullName evidence="5">Reverse transcriptase (RNA-dependent DNA polymerase)</fullName>
    </submittedName>
</protein>
<feature type="domain" description="Integrase catalytic" evidence="4">
    <location>
        <begin position="25"/>
        <end position="146"/>
    </location>
</feature>
<dbReference type="InterPro" id="IPR013103">
    <property type="entry name" value="RVT_2"/>
</dbReference>
<dbReference type="Pfam" id="PF00665">
    <property type="entry name" value="rve"/>
    <property type="match status" value="1"/>
</dbReference>
<sequence>MGLPFSNEKCNSCMKGKATRLPFKTATKPRSKRIGELLHSDICGPMFVSTKDEELYYLTIVDDFSHFCRVYLLKNKAEAKDYLVECIEELNASGNRVSRLRTDNGGEYTSKDLMDYCKKNGIKQEWTSSYTPQQGGVAERMNRSLRTDNGGEYTSKDLMDYCKKNGIKQEWTSSYTPQQGGVAERMNRSLLNKVRSINETNNGNEHKEIDEQERINAEMENAGEDDKRENTNVRKSSRERKQPEYLKDFLNEGEEYLKDFLNEGEIEHMVLNATSFVEELPTNLEEIKTRSDRKEWEGAIKEEMNSLKRNNTWTLVEKPKNIKLINSKWVFRIKRNQSGEAVKYKARLVAKGFMQSGFSELKEINQARL</sequence>
<dbReference type="Gene3D" id="3.30.420.10">
    <property type="entry name" value="Ribonuclease H-like superfamily/Ribonuclease H"/>
    <property type="match status" value="2"/>
</dbReference>
<dbReference type="InterPro" id="IPR012337">
    <property type="entry name" value="RNaseH-like_sf"/>
</dbReference>
<evidence type="ECO:0000259" key="4">
    <source>
        <dbReference type="PROSITE" id="PS50994"/>
    </source>
</evidence>
<dbReference type="GO" id="GO:0046872">
    <property type="term" value="F:metal ion binding"/>
    <property type="evidence" value="ECO:0007669"/>
    <property type="project" value="UniProtKB-KW"/>
</dbReference>
<proteinExistence type="predicted"/>
<dbReference type="PANTHER" id="PTHR42648">
    <property type="entry name" value="TRANSPOSASE, PUTATIVE-RELATED"/>
    <property type="match status" value="1"/>
</dbReference>
<dbReference type="GO" id="GO:0003887">
    <property type="term" value="F:DNA-directed DNA polymerase activity"/>
    <property type="evidence" value="ECO:0007669"/>
    <property type="project" value="UniProtKB-KW"/>
</dbReference>
<name>A0AAW1N9H7_POPJA</name>
<evidence type="ECO:0000313" key="6">
    <source>
        <dbReference type="Proteomes" id="UP001458880"/>
    </source>
</evidence>
<evidence type="ECO:0000256" key="2">
    <source>
        <dbReference type="ARBA" id="ARBA00022801"/>
    </source>
</evidence>
<keyword evidence="5" id="KW-0808">Transferase</keyword>
<dbReference type="InterPro" id="IPR001584">
    <property type="entry name" value="Integrase_cat-core"/>
</dbReference>
<dbReference type="Pfam" id="PF07727">
    <property type="entry name" value="RVT_2"/>
    <property type="match status" value="1"/>
</dbReference>
<gene>
    <name evidence="5" type="ORF">QE152_g1194</name>
</gene>
<evidence type="ECO:0000313" key="5">
    <source>
        <dbReference type="EMBL" id="KAK9754490.1"/>
    </source>
</evidence>
<accession>A0AAW1N9H7</accession>
<dbReference type="GO" id="GO:0015074">
    <property type="term" value="P:DNA integration"/>
    <property type="evidence" value="ECO:0007669"/>
    <property type="project" value="UniProtKB-KW"/>
</dbReference>
<reference evidence="5 6" key="1">
    <citation type="journal article" date="2024" name="BMC Genomics">
        <title>De novo assembly and annotation of Popillia japonica's genome with initial clues to its potential as an invasive pest.</title>
        <authorList>
            <person name="Cucini C."/>
            <person name="Boschi S."/>
            <person name="Funari R."/>
            <person name="Cardaioli E."/>
            <person name="Iannotti N."/>
            <person name="Marturano G."/>
            <person name="Paoli F."/>
            <person name="Bruttini M."/>
            <person name="Carapelli A."/>
            <person name="Frati F."/>
            <person name="Nardi F."/>
        </authorList>
    </citation>
    <scope>NUCLEOTIDE SEQUENCE [LARGE SCALE GENOMIC DNA]</scope>
    <source>
        <strain evidence="5">DMR45628</strain>
    </source>
</reference>
<dbReference type="GO" id="GO:0003676">
    <property type="term" value="F:nucleic acid binding"/>
    <property type="evidence" value="ECO:0007669"/>
    <property type="project" value="InterPro"/>
</dbReference>
<feature type="region of interest" description="Disordered" evidence="3">
    <location>
        <begin position="219"/>
        <end position="241"/>
    </location>
</feature>
<keyword evidence="5" id="KW-0548">Nucleotidyltransferase</keyword>
<keyword evidence="6" id="KW-1185">Reference proteome</keyword>
<comment type="caution">
    <text evidence="5">The sequence shown here is derived from an EMBL/GenBank/DDBJ whole genome shotgun (WGS) entry which is preliminary data.</text>
</comment>
<dbReference type="Proteomes" id="UP001458880">
    <property type="component" value="Unassembled WGS sequence"/>
</dbReference>
<dbReference type="EMBL" id="JASPKY010000007">
    <property type="protein sequence ID" value="KAK9754490.1"/>
    <property type="molecule type" value="Genomic_DNA"/>
</dbReference>
<keyword evidence="5" id="KW-0695">RNA-directed DNA polymerase</keyword>
<dbReference type="PROSITE" id="PS50994">
    <property type="entry name" value="INTEGRASE"/>
    <property type="match status" value="2"/>
</dbReference>
<dbReference type="InterPro" id="IPR036397">
    <property type="entry name" value="RNaseH_sf"/>
</dbReference>
<dbReference type="InterPro" id="IPR039537">
    <property type="entry name" value="Retrotran_Ty1/copia-like"/>
</dbReference>
<dbReference type="AlphaFoldDB" id="A0AAW1N9H7"/>
<dbReference type="GO" id="GO:0006310">
    <property type="term" value="P:DNA recombination"/>
    <property type="evidence" value="ECO:0007669"/>
    <property type="project" value="UniProtKB-KW"/>
</dbReference>
<dbReference type="GO" id="GO:0004519">
    <property type="term" value="F:endonuclease activity"/>
    <property type="evidence" value="ECO:0007669"/>
    <property type="project" value="UniProtKB-KW"/>
</dbReference>